<dbReference type="GO" id="GO:0005886">
    <property type="term" value="C:plasma membrane"/>
    <property type="evidence" value="ECO:0007669"/>
    <property type="project" value="UniProtKB-SubCell"/>
</dbReference>
<protein>
    <submittedName>
        <fullName evidence="7">Glycosyltransferase</fullName>
    </submittedName>
</protein>
<dbReference type="InterPro" id="IPR001173">
    <property type="entry name" value="Glyco_trans_2-like"/>
</dbReference>
<keyword evidence="3" id="KW-0328">Glycosyltransferase</keyword>
<feature type="non-terminal residue" evidence="7">
    <location>
        <position position="68"/>
    </location>
</feature>
<comment type="subcellular location">
    <subcellularLocation>
        <location evidence="1">Cell membrane</location>
    </subcellularLocation>
</comment>
<dbReference type="EMBL" id="SMSJ01000071">
    <property type="protein sequence ID" value="TDH59302.1"/>
    <property type="molecule type" value="Genomic_DNA"/>
</dbReference>
<organism evidence="7 8">
    <name type="scientific">Dankookia rubra</name>
    <dbReference type="NCBI Taxonomy" id="1442381"/>
    <lineage>
        <taxon>Bacteria</taxon>
        <taxon>Pseudomonadati</taxon>
        <taxon>Pseudomonadota</taxon>
        <taxon>Alphaproteobacteria</taxon>
        <taxon>Acetobacterales</taxon>
        <taxon>Roseomonadaceae</taxon>
        <taxon>Dankookia</taxon>
    </lineage>
</organism>
<evidence type="ECO:0000256" key="2">
    <source>
        <dbReference type="ARBA" id="ARBA00022475"/>
    </source>
</evidence>
<keyword evidence="2" id="KW-1003">Cell membrane</keyword>
<dbReference type="Pfam" id="PF00535">
    <property type="entry name" value="Glycos_transf_2"/>
    <property type="match status" value="1"/>
</dbReference>
<reference evidence="7 8" key="1">
    <citation type="journal article" date="2016" name="J. Microbiol.">
        <title>Dankookia rubra gen. nov., sp. nov., an alphaproteobacterium isolated from sediment of a shallow stream.</title>
        <authorList>
            <person name="Kim W.H."/>
            <person name="Kim D.H."/>
            <person name="Kang K."/>
            <person name="Ahn T.Y."/>
        </authorList>
    </citation>
    <scope>NUCLEOTIDE SEQUENCE [LARGE SCALE GENOMIC DNA]</scope>
    <source>
        <strain evidence="7 8">JCM30602</strain>
    </source>
</reference>
<dbReference type="GO" id="GO:0016757">
    <property type="term" value="F:glycosyltransferase activity"/>
    <property type="evidence" value="ECO:0007669"/>
    <property type="project" value="UniProtKB-KW"/>
</dbReference>
<dbReference type="InterPro" id="IPR029044">
    <property type="entry name" value="Nucleotide-diphossugar_trans"/>
</dbReference>
<evidence type="ECO:0000256" key="1">
    <source>
        <dbReference type="ARBA" id="ARBA00004236"/>
    </source>
</evidence>
<dbReference type="Proteomes" id="UP000295096">
    <property type="component" value="Unassembled WGS sequence"/>
</dbReference>
<name>A0A4R5Q8M3_9PROT</name>
<proteinExistence type="predicted"/>
<keyword evidence="5" id="KW-0472">Membrane</keyword>
<feature type="domain" description="Glycosyltransferase 2-like" evidence="6">
    <location>
        <begin position="11"/>
        <end position="67"/>
    </location>
</feature>
<evidence type="ECO:0000259" key="6">
    <source>
        <dbReference type="Pfam" id="PF00535"/>
    </source>
</evidence>
<evidence type="ECO:0000313" key="7">
    <source>
        <dbReference type="EMBL" id="TDH59302.1"/>
    </source>
</evidence>
<evidence type="ECO:0000313" key="8">
    <source>
        <dbReference type="Proteomes" id="UP000295096"/>
    </source>
</evidence>
<dbReference type="RefSeq" id="WP_133291866.1">
    <property type="nucleotide sequence ID" value="NZ_SMSJ01000071.1"/>
</dbReference>
<dbReference type="SUPFAM" id="SSF53448">
    <property type="entry name" value="Nucleotide-diphospho-sugar transferases"/>
    <property type="match status" value="1"/>
</dbReference>
<accession>A0A4R5Q8M3</accession>
<dbReference type="PANTHER" id="PTHR43646:SF2">
    <property type="entry name" value="GLYCOSYLTRANSFERASE 2-LIKE DOMAIN-CONTAINING PROTEIN"/>
    <property type="match status" value="1"/>
</dbReference>
<keyword evidence="8" id="KW-1185">Reference proteome</keyword>
<evidence type="ECO:0000256" key="4">
    <source>
        <dbReference type="ARBA" id="ARBA00022679"/>
    </source>
</evidence>
<dbReference type="Gene3D" id="3.90.550.10">
    <property type="entry name" value="Spore Coat Polysaccharide Biosynthesis Protein SpsA, Chain A"/>
    <property type="match status" value="1"/>
</dbReference>
<keyword evidence="4 7" id="KW-0808">Transferase</keyword>
<comment type="caution">
    <text evidence="7">The sequence shown here is derived from an EMBL/GenBank/DDBJ whole genome shotgun (WGS) entry which is preliminary data.</text>
</comment>
<gene>
    <name evidence="7" type="ORF">E2C06_27925</name>
</gene>
<sequence length="68" mass="6445">MAQTPVPSLAIVIPTLNAARGLGAVLAACAEAAAEVVVADGGSTDGTPALARAAGARVVAAPRGRGPQ</sequence>
<evidence type="ECO:0000256" key="5">
    <source>
        <dbReference type="ARBA" id="ARBA00023136"/>
    </source>
</evidence>
<dbReference type="PANTHER" id="PTHR43646">
    <property type="entry name" value="GLYCOSYLTRANSFERASE"/>
    <property type="match status" value="1"/>
</dbReference>
<evidence type="ECO:0000256" key="3">
    <source>
        <dbReference type="ARBA" id="ARBA00022676"/>
    </source>
</evidence>
<dbReference type="AlphaFoldDB" id="A0A4R5Q8M3"/>